<dbReference type="RefSeq" id="WP_030448181.1">
    <property type="nucleotide sequence ID" value="NZ_AP023354.1"/>
</dbReference>
<evidence type="ECO:0000259" key="3">
    <source>
        <dbReference type="SMART" id="SM00829"/>
    </source>
</evidence>
<name>A0A810L792_9ACTN</name>
<dbReference type="GO" id="GO:0070402">
    <property type="term" value="F:NADPH binding"/>
    <property type="evidence" value="ECO:0007669"/>
    <property type="project" value="TreeGrafter"/>
</dbReference>
<dbReference type="KEGG" id="aser:Asera_52910"/>
<dbReference type="Pfam" id="PF08240">
    <property type="entry name" value="ADH_N"/>
    <property type="match status" value="1"/>
</dbReference>
<dbReference type="Gene3D" id="3.40.50.720">
    <property type="entry name" value="NAD(P)-binding Rossmann-like Domain"/>
    <property type="match status" value="1"/>
</dbReference>
<dbReference type="SMART" id="SM00829">
    <property type="entry name" value="PKS_ER"/>
    <property type="match status" value="1"/>
</dbReference>
<evidence type="ECO:0000256" key="2">
    <source>
        <dbReference type="ARBA" id="ARBA00023002"/>
    </source>
</evidence>
<dbReference type="PANTHER" id="PTHR48106:SF18">
    <property type="entry name" value="QUINONE OXIDOREDUCTASE PIG3"/>
    <property type="match status" value="1"/>
</dbReference>
<dbReference type="GO" id="GO:0016651">
    <property type="term" value="F:oxidoreductase activity, acting on NAD(P)H"/>
    <property type="evidence" value="ECO:0007669"/>
    <property type="project" value="TreeGrafter"/>
</dbReference>
<dbReference type="OrthoDB" id="3339625at2"/>
<evidence type="ECO:0000313" key="4">
    <source>
        <dbReference type="EMBL" id="BCJ31183.1"/>
    </source>
</evidence>
<dbReference type="InterPro" id="IPR020843">
    <property type="entry name" value="ER"/>
</dbReference>
<accession>A0A810L792</accession>
<dbReference type="Proteomes" id="UP000680750">
    <property type="component" value="Chromosome"/>
</dbReference>
<dbReference type="Pfam" id="PF00107">
    <property type="entry name" value="ADH_zinc_N"/>
    <property type="match status" value="1"/>
</dbReference>
<dbReference type="InterPro" id="IPR036291">
    <property type="entry name" value="NAD(P)-bd_dom_sf"/>
</dbReference>
<feature type="domain" description="Enoyl reductase (ER)" evidence="3">
    <location>
        <begin position="10"/>
        <end position="328"/>
    </location>
</feature>
<proteinExistence type="predicted"/>
<dbReference type="InterPro" id="IPR013149">
    <property type="entry name" value="ADH-like_C"/>
</dbReference>
<keyword evidence="5" id="KW-1185">Reference proteome</keyword>
<dbReference type="EMBL" id="AP023354">
    <property type="protein sequence ID" value="BCJ31183.1"/>
    <property type="molecule type" value="Genomic_DNA"/>
</dbReference>
<organism evidence="4 5">
    <name type="scientific">Actinocatenispora sera</name>
    <dbReference type="NCBI Taxonomy" id="390989"/>
    <lineage>
        <taxon>Bacteria</taxon>
        <taxon>Bacillati</taxon>
        <taxon>Actinomycetota</taxon>
        <taxon>Actinomycetes</taxon>
        <taxon>Micromonosporales</taxon>
        <taxon>Micromonosporaceae</taxon>
        <taxon>Actinocatenispora</taxon>
    </lineage>
</organism>
<evidence type="ECO:0000313" key="5">
    <source>
        <dbReference type="Proteomes" id="UP000680750"/>
    </source>
</evidence>
<dbReference type="Gene3D" id="3.90.180.10">
    <property type="entry name" value="Medium-chain alcohol dehydrogenases, catalytic domain"/>
    <property type="match status" value="1"/>
</dbReference>
<evidence type="ECO:0000256" key="1">
    <source>
        <dbReference type="ARBA" id="ARBA00022857"/>
    </source>
</evidence>
<keyword evidence="1" id="KW-0521">NADP</keyword>
<keyword evidence="2" id="KW-0560">Oxidoreductase</keyword>
<sequence>MRAIVLHRTGDPDVLQPADLPAPEPGRGEVLVRTEAIGTHFAETRLRAGTLPGMPAALPAVPGFEAAGVVTAAGPDVDTALVGARVAAMAVGGSGSYAEYLTVPVSGVVRLPAGVSALDAVAVATPGAVALALVRTARLTGTEQLLVEAAAGAVGGYLLQFATEAGAGRIVATAGTPAKREHVLDLGADVAVDHRRPGWPERVAELARADGRRGLDVVFESIGGASVGALLAAMAPGGRILLYGNLSDQPAAIGAGDLLPRGLTLIGCSGAPGDGAWYDTTLAARDEVLERLARKQIRPLIDSVLPLADAAEAHRRLEAGGNTGKIILVP</sequence>
<dbReference type="SUPFAM" id="SSF50129">
    <property type="entry name" value="GroES-like"/>
    <property type="match status" value="1"/>
</dbReference>
<dbReference type="SUPFAM" id="SSF51735">
    <property type="entry name" value="NAD(P)-binding Rossmann-fold domains"/>
    <property type="match status" value="1"/>
</dbReference>
<dbReference type="AlphaFoldDB" id="A0A810L792"/>
<dbReference type="PANTHER" id="PTHR48106">
    <property type="entry name" value="QUINONE OXIDOREDUCTASE PIG3-RELATED"/>
    <property type="match status" value="1"/>
</dbReference>
<protein>
    <submittedName>
        <fullName evidence="4">Oxidoreductase</fullName>
    </submittedName>
</protein>
<dbReference type="InterPro" id="IPR011032">
    <property type="entry name" value="GroES-like_sf"/>
</dbReference>
<reference evidence="4" key="1">
    <citation type="submission" date="2020-08" db="EMBL/GenBank/DDBJ databases">
        <title>Whole genome shotgun sequence of Actinocatenispora sera NBRC 101916.</title>
        <authorList>
            <person name="Komaki H."/>
            <person name="Tamura T."/>
        </authorList>
    </citation>
    <scope>NUCLEOTIDE SEQUENCE</scope>
    <source>
        <strain evidence="4">NBRC 101916</strain>
    </source>
</reference>
<dbReference type="InterPro" id="IPR013154">
    <property type="entry name" value="ADH-like_N"/>
</dbReference>
<gene>
    <name evidence="4" type="ORF">Asera_52910</name>
</gene>